<reference evidence="2" key="3">
    <citation type="journal article" date="2017" name="Nature">
        <title>Genome sequence of the progenitor of the wheat D genome Aegilops tauschii.</title>
        <authorList>
            <person name="Luo M.C."/>
            <person name="Gu Y.Q."/>
            <person name="Puiu D."/>
            <person name="Wang H."/>
            <person name="Twardziok S.O."/>
            <person name="Deal K.R."/>
            <person name="Huo N."/>
            <person name="Zhu T."/>
            <person name="Wang L."/>
            <person name="Wang Y."/>
            <person name="McGuire P.E."/>
            <person name="Liu S."/>
            <person name="Long H."/>
            <person name="Ramasamy R.K."/>
            <person name="Rodriguez J.C."/>
            <person name="Van S.L."/>
            <person name="Yuan L."/>
            <person name="Wang Z."/>
            <person name="Xia Z."/>
            <person name="Xiao L."/>
            <person name="Anderson O.D."/>
            <person name="Ouyang S."/>
            <person name="Liang Y."/>
            <person name="Zimin A.V."/>
            <person name="Pertea G."/>
            <person name="Qi P."/>
            <person name="Bennetzen J.L."/>
            <person name="Dai X."/>
            <person name="Dawson M.W."/>
            <person name="Muller H.G."/>
            <person name="Kugler K."/>
            <person name="Rivarola-Duarte L."/>
            <person name="Spannagl M."/>
            <person name="Mayer K.F.X."/>
            <person name="Lu F.H."/>
            <person name="Bevan M.W."/>
            <person name="Leroy P."/>
            <person name="Li P."/>
            <person name="You F.M."/>
            <person name="Sun Q."/>
            <person name="Liu Z."/>
            <person name="Lyons E."/>
            <person name="Wicker T."/>
            <person name="Salzberg S.L."/>
            <person name="Devos K.M."/>
            <person name="Dvorak J."/>
        </authorList>
    </citation>
    <scope>NUCLEOTIDE SEQUENCE [LARGE SCALE GENOMIC DNA]</scope>
    <source>
        <strain evidence="2">cv. AL8/78</strain>
    </source>
</reference>
<dbReference type="Proteomes" id="UP000015105">
    <property type="component" value="Chromosome 7D"/>
</dbReference>
<proteinExistence type="predicted"/>
<accession>A0A453SA96</accession>
<dbReference type="Gramene" id="AET7Gv20869300.33">
    <property type="protein sequence ID" value="AET7Gv20869300.33"/>
    <property type="gene ID" value="AET7Gv20869300"/>
</dbReference>
<evidence type="ECO:0000313" key="3">
    <source>
        <dbReference type="Proteomes" id="UP000015105"/>
    </source>
</evidence>
<dbReference type="EnsemblPlants" id="AET7Gv20869300.33">
    <property type="protein sequence ID" value="AET7Gv20869300.33"/>
    <property type="gene ID" value="AET7Gv20869300"/>
</dbReference>
<evidence type="ECO:0000313" key="2">
    <source>
        <dbReference type="EnsemblPlants" id="AET7Gv20869300.33"/>
    </source>
</evidence>
<reference evidence="2" key="5">
    <citation type="journal article" date="2021" name="G3 (Bethesda)">
        <title>Aegilops tauschii genome assembly Aet v5.0 features greater sequence contiguity and improved annotation.</title>
        <authorList>
            <person name="Wang L."/>
            <person name="Zhu T."/>
            <person name="Rodriguez J.C."/>
            <person name="Deal K.R."/>
            <person name="Dubcovsky J."/>
            <person name="McGuire P.E."/>
            <person name="Lux T."/>
            <person name="Spannagl M."/>
            <person name="Mayer K.F.X."/>
            <person name="Baldrich P."/>
            <person name="Meyers B.C."/>
            <person name="Huo N."/>
            <person name="Gu Y.Q."/>
            <person name="Zhou H."/>
            <person name="Devos K.M."/>
            <person name="Bennetzen J.L."/>
            <person name="Unver T."/>
            <person name="Budak H."/>
            <person name="Gulick P.J."/>
            <person name="Galiba G."/>
            <person name="Kalapos B."/>
            <person name="Nelson D.R."/>
            <person name="Li P."/>
            <person name="You F.M."/>
            <person name="Luo M.C."/>
            <person name="Dvorak J."/>
        </authorList>
    </citation>
    <scope>NUCLEOTIDE SEQUENCE [LARGE SCALE GENOMIC DNA]</scope>
    <source>
        <strain evidence="2">cv. AL8/78</strain>
    </source>
</reference>
<reference evidence="2" key="4">
    <citation type="submission" date="2019-03" db="UniProtKB">
        <authorList>
            <consortium name="EnsemblPlants"/>
        </authorList>
    </citation>
    <scope>IDENTIFICATION</scope>
</reference>
<feature type="compositionally biased region" description="Pro residues" evidence="1">
    <location>
        <begin position="48"/>
        <end position="68"/>
    </location>
</feature>
<reference evidence="3" key="2">
    <citation type="journal article" date="2017" name="Nat. Plants">
        <title>The Aegilops tauschii genome reveals multiple impacts of transposons.</title>
        <authorList>
            <person name="Zhao G."/>
            <person name="Zou C."/>
            <person name="Li K."/>
            <person name="Wang K."/>
            <person name="Li T."/>
            <person name="Gao L."/>
            <person name="Zhang X."/>
            <person name="Wang H."/>
            <person name="Yang Z."/>
            <person name="Liu X."/>
            <person name="Jiang W."/>
            <person name="Mao L."/>
            <person name="Kong X."/>
            <person name="Jiao Y."/>
            <person name="Jia J."/>
        </authorList>
    </citation>
    <scope>NUCLEOTIDE SEQUENCE [LARGE SCALE GENOMIC DNA]</scope>
    <source>
        <strain evidence="3">cv. AL8/78</strain>
    </source>
</reference>
<sequence length="147" mass="15033">LAAGRPRLEREGAAIATSPPWPPPPRSGSPHQPTTPPRGRVRGGCPSTPSPSAPAAPQSPLPPPPPPRSSRRHRATATTPTGPPVCPCPSPSPATPGITLPRPLTSTDLMGQARGKASGSLTRGARAPRICRSSLLLLSAPLMEIGQ</sequence>
<evidence type="ECO:0000256" key="1">
    <source>
        <dbReference type="SAM" id="MobiDB-lite"/>
    </source>
</evidence>
<reference evidence="3" key="1">
    <citation type="journal article" date="2014" name="Science">
        <title>Ancient hybridizations among the ancestral genomes of bread wheat.</title>
        <authorList>
            <consortium name="International Wheat Genome Sequencing Consortium,"/>
            <person name="Marcussen T."/>
            <person name="Sandve S.R."/>
            <person name="Heier L."/>
            <person name="Spannagl M."/>
            <person name="Pfeifer M."/>
            <person name="Jakobsen K.S."/>
            <person name="Wulff B.B."/>
            <person name="Steuernagel B."/>
            <person name="Mayer K.F."/>
            <person name="Olsen O.A."/>
        </authorList>
    </citation>
    <scope>NUCLEOTIDE SEQUENCE [LARGE SCALE GENOMIC DNA]</scope>
    <source>
        <strain evidence="3">cv. AL8/78</strain>
    </source>
</reference>
<organism evidence="2 3">
    <name type="scientific">Aegilops tauschii subsp. strangulata</name>
    <name type="common">Goatgrass</name>
    <dbReference type="NCBI Taxonomy" id="200361"/>
    <lineage>
        <taxon>Eukaryota</taxon>
        <taxon>Viridiplantae</taxon>
        <taxon>Streptophyta</taxon>
        <taxon>Embryophyta</taxon>
        <taxon>Tracheophyta</taxon>
        <taxon>Spermatophyta</taxon>
        <taxon>Magnoliopsida</taxon>
        <taxon>Liliopsida</taxon>
        <taxon>Poales</taxon>
        <taxon>Poaceae</taxon>
        <taxon>BOP clade</taxon>
        <taxon>Pooideae</taxon>
        <taxon>Triticodae</taxon>
        <taxon>Triticeae</taxon>
        <taxon>Triticinae</taxon>
        <taxon>Aegilops</taxon>
    </lineage>
</organism>
<feature type="compositionally biased region" description="Pro residues" evidence="1">
    <location>
        <begin position="81"/>
        <end position="94"/>
    </location>
</feature>
<feature type="region of interest" description="Disordered" evidence="1">
    <location>
        <begin position="1"/>
        <end position="125"/>
    </location>
</feature>
<feature type="compositionally biased region" description="Basic and acidic residues" evidence="1">
    <location>
        <begin position="1"/>
        <end position="12"/>
    </location>
</feature>
<name>A0A453SA96_AEGTS</name>
<keyword evidence="3" id="KW-1185">Reference proteome</keyword>
<protein>
    <submittedName>
        <fullName evidence="2">Uncharacterized protein</fullName>
    </submittedName>
</protein>
<dbReference type="AlphaFoldDB" id="A0A453SA96"/>